<organism evidence="3 4">
    <name type="scientific">Trinickia symbiotica</name>
    <dbReference type="NCBI Taxonomy" id="863227"/>
    <lineage>
        <taxon>Bacteria</taxon>
        <taxon>Pseudomonadati</taxon>
        <taxon>Pseudomonadota</taxon>
        <taxon>Betaproteobacteria</taxon>
        <taxon>Burkholderiales</taxon>
        <taxon>Burkholderiaceae</taxon>
        <taxon>Trinickia</taxon>
    </lineage>
</organism>
<reference evidence="3 4" key="1">
    <citation type="submission" date="2018-01" db="EMBL/GenBank/DDBJ databases">
        <title>Whole genome analyses suggest that Burkholderia sensu lato contains two further novel genera in the rhizoxinica-symbiotica group Mycetohabitans gen. nov., and Trinickia gen. nov.: implications for the evolution of diazotrophy and nodulation in the Burkholderiaceae.</title>
        <authorList>
            <person name="Estrada-de los Santos P."/>
            <person name="Palmer M."/>
            <person name="Chavez-Ramirez B."/>
            <person name="Beukes C."/>
            <person name="Steenkamp E.T."/>
            <person name="Hirsch A.M."/>
            <person name="Manyaka P."/>
            <person name="Maluk M."/>
            <person name="Lafos M."/>
            <person name="Crook M."/>
            <person name="Gross E."/>
            <person name="Simon M.F."/>
            <person name="Bueno dos Reis Junior F."/>
            <person name="Poole P.S."/>
            <person name="Venter S.N."/>
            <person name="James E.K."/>
        </authorList>
    </citation>
    <scope>NUCLEOTIDE SEQUENCE [LARGE SCALE GENOMIC DNA]</scope>
    <source>
        <strain evidence="3 4">JPY 581</strain>
    </source>
</reference>
<keyword evidence="4" id="KW-1185">Reference proteome</keyword>
<dbReference type="EMBL" id="PNYC01000011">
    <property type="protein sequence ID" value="PMS35334.1"/>
    <property type="molecule type" value="Genomic_DNA"/>
</dbReference>
<sequence>MKSISLRHIGPAAVLAGMCAAAVLTAVAEQAPGDDSASMVKPPQPPASGANAHNPDNMPVHRPKQPTNDPIARPPPASAANAK</sequence>
<dbReference type="RefSeq" id="WP_018442389.1">
    <property type="nucleotide sequence ID" value="NZ_KB890187.1"/>
</dbReference>
<evidence type="ECO:0000313" key="3">
    <source>
        <dbReference type="EMBL" id="PMS35334.1"/>
    </source>
</evidence>
<evidence type="ECO:0008006" key="5">
    <source>
        <dbReference type="Google" id="ProtNLM"/>
    </source>
</evidence>
<dbReference type="Proteomes" id="UP000235777">
    <property type="component" value="Unassembled WGS sequence"/>
</dbReference>
<feature type="chain" id="PRO_5014970431" description="Lipoprotein" evidence="2">
    <location>
        <begin position="29"/>
        <end position="83"/>
    </location>
</feature>
<accession>A0A2N7X135</accession>
<evidence type="ECO:0000256" key="2">
    <source>
        <dbReference type="SAM" id="SignalP"/>
    </source>
</evidence>
<dbReference type="OrthoDB" id="9134665at2"/>
<evidence type="ECO:0000313" key="4">
    <source>
        <dbReference type="Proteomes" id="UP000235777"/>
    </source>
</evidence>
<proteinExistence type="predicted"/>
<dbReference type="AlphaFoldDB" id="A0A2N7X135"/>
<name>A0A2N7X135_9BURK</name>
<comment type="caution">
    <text evidence="3">The sequence shown here is derived from an EMBL/GenBank/DDBJ whole genome shotgun (WGS) entry which is preliminary data.</text>
</comment>
<feature type="region of interest" description="Disordered" evidence="1">
    <location>
        <begin position="30"/>
        <end position="83"/>
    </location>
</feature>
<feature type="signal peptide" evidence="2">
    <location>
        <begin position="1"/>
        <end position="28"/>
    </location>
</feature>
<keyword evidence="2" id="KW-0732">Signal</keyword>
<evidence type="ECO:0000256" key="1">
    <source>
        <dbReference type="SAM" id="MobiDB-lite"/>
    </source>
</evidence>
<gene>
    <name evidence="3" type="ORF">C0Z20_17675</name>
</gene>
<protein>
    <recommendedName>
        <fullName evidence="5">Lipoprotein</fullName>
    </recommendedName>
</protein>